<feature type="transmembrane region" description="Helical" evidence="2">
    <location>
        <begin position="95"/>
        <end position="116"/>
    </location>
</feature>
<evidence type="ECO:0000313" key="4">
    <source>
        <dbReference type="EMBL" id="KAF7303496.1"/>
    </source>
</evidence>
<evidence type="ECO:0000256" key="2">
    <source>
        <dbReference type="SAM" id="Phobius"/>
    </source>
</evidence>
<dbReference type="Pfam" id="PF20152">
    <property type="entry name" value="DUF6534"/>
    <property type="match status" value="1"/>
</dbReference>
<dbReference type="RefSeq" id="XP_037220468.1">
    <property type="nucleotide sequence ID" value="XM_037362547.1"/>
</dbReference>
<dbReference type="Proteomes" id="UP000636479">
    <property type="component" value="Unassembled WGS sequence"/>
</dbReference>
<dbReference type="PANTHER" id="PTHR40465">
    <property type="entry name" value="CHROMOSOME 1, WHOLE GENOME SHOTGUN SEQUENCE"/>
    <property type="match status" value="1"/>
</dbReference>
<reference evidence="4" key="1">
    <citation type="submission" date="2020-05" db="EMBL/GenBank/DDBJ databases">
        <title>Mycena genomes resolve the evolution of fungal bioluminescence.</title>
        <authorList>
            <person name="Tsai I.J."/>
        </authorList>
    </citation>
    <scope>NUCLEOTIDE SEQUENCE</scope>
    <source>
        <strain evidence="4">171206Taipei</strain>
    </source>
</reference>
<feature type="domain" description="DUF6534" evidence="3">
    <location>
        <begin position="177"/>
        <end position="266"/>
    </location>
</feature>
<keyword evidence="5" id="KW-1185">Reference proteome</keyword>
<keyword evidence="2" id="KW-0812">Transmembrane</keyword>
<proteinExistence type="predicted"/>
<feature type="transmembrane region" description="Helical" evidence="2">
    <location>
        <begin position="240"/>
        <end position="261"/>
    </location>
</feature>
<comment type="caution">
    <text evidence="4">The sequence shown here is derived from an EMBL/GenBank/DDBJ whole genome shotgun (WGS) entry which is preliminary data.</text>
</comment>
<dbReference type="OrthoDB" id="2953893at2759"/>
<accession>A0A8H6W5E5</accession>
<organism evidence="4 5">
    <name type="scientific">Mycena indigotica</name>
    <dbReference type="NCBI Taxonomy" id="2126181"/>
    <lineage>
        <taxon>Eukaryota</taxon>
        <taxon>Fungi</taxon>
        <taxon>Dikarya</taxon>
        <taxon>Basidiomycota</taxon>
        <taxon>Agaricomycotina</taxon>
        <taxon>Agaricomycetes</taxon>
        <taxon>Agaricomycetidae</taxon>
        <taxon>Agaricales</taxon>
        <taxon>Marasmiineae</taxon>
        <taxon>Mycenaceae</taxon>
        <taxon>Mycena</taxon>
    </lineage>
</organism>
<gene>
    <name evidence="4" type="ORF">MIND_00578600</name>
</gene>
<feature type="region of interest" description="Disordered" evidence="1">
    <location>
        <begin position="280"/>
        <end position="301"/>
    </location>
</feature>
<feature type="transmembrane region" description="Helical" evidence="2">
    <location>
        <begin position="214"/>
        <end position="234"/>
    </location>
</feature>
<dbReference type="GeneID" id="59345063"/>
<feature type="transmembrane region" description="Helical" evidence="2">
    <location>
        <begin position="171"/>
        <end position="193"/>
    </location>
</feature>
<protein>
    <recommendedName>
        <fullName evidence="3">DUF6534 domain-containing protein</fullName>
    </recommendedName>
</protein>
<evidence type="ECO:0000313" key="5">
    <source>
        <dbReference type="Proteomes" id="UP000636479"/>
    </source>
</evidence>
<dbReference type="AlphaFoldDB" id="A0A8H6W5E5"/>
<evidence type="ECO:0000256" key="1">
    <source>
        <dbReference type="SAM" id="MobiDB-lite"/>
    </source>
</evidence>
<sequence>MDSQSQGGGFKPSFNIGELTIPLFVGTIMNWALMGALVVQAYIYFVAFPRDRLPNKAIVCFVLVAELLQTLGDSRDTIRTFGAKWGDFASLDTVGWAWFSVPILGSTIGCVGQLFFAWRIHIIGARKAWVVPIIITIITLFQFGAGIWTGVQIIQAKHFSALTFDRMKPPIAWLSATAAADLLIVVATIYYLLKAREPGFSGATQAAVTRIITVTIETGIPCAVFALVDLALFVKYNGNNFHLGTCIWLSKVYSISILTILNSRAHIGHHDTQLGSANVTLSSRRGSRPGQSHPSKNTATASTIQFASRDGDFGRDTDKSCDPVFSIGKERGEDLEMETPRFVV</sequence>
<feature type="transmembrane region" description="Helical" evidence="2">
    <location>
        <begin position="20"/>
        <end position="45"/>
    </location>
</feature>
<keyword evidence="2" id="KW-0472">Membrane</keyword>
<dbReference type="EMBL" id="JACAZF010000005">
    <property type="protein sequence ID" value="KAF7303496.1"/>
    <property type="molecule type" value="Genomic_DNA"/>
</dbReference>
<keyword evidence="2" id="KW-1133">Transmembrane helix</keyword>
<evidence type="ECO:0000259" key="3">
    <source>
        <dbReference type="Pfam" id="PF20152"/>
    </source>
</evidence>
<name>A0A8H6W5E5_9AGAR</name>
<feature type="transmembrane region" description="Helical" evidence="2">
    <location>
        <begin position="128"/>
        <end position="151"/>
    </location>
</feature>
<dbReference type="PANTHER" id="PTHR40465:SF1">
    <property type="entry name" value="DUF6534 DOMAIN-CONTAINING PROTEIN"/>
    <property type="match status" value="1"/>
</dbReference>
<dbReference type="InterPro" id="IPR045339">
    <property type="entry name" value="DUF6534"/>
</dbReference>